<proteinExistence type="predicted"/>
<evidence type="ECO:0000313" key="2">
    <source>
        <dbReference type="Proteomes" id="UP000315349"/>
    </source>
</evidence>
<protein>
    <submittedName>
        <fullName evidence="1">Uncharacterized protein</fullName>
    </submittedName>
</protein>
<organism evidence="1 2">
    <name type="scientific">Planctopirus ephydatiae</name>
    <dbReference type="NCBI Taxonomy" id="2528019"/>
    <lineage>
        <taxon>Bacteria</taxon>
        <taxon>Pseudomonadati</taxon>
        <taxon>Planctomycetota</taxon>
        <taxon>Planctomycetia</taxon>
        <taxon>Planctomycetales</taxon>
        <taxon>Planctomycetaceae</taxon>
        <taxon>Planctopirus</taxon>
    </lineage>
</organism>
<dbReference type="KEGG" id="peh:Spb1_02300"/>
<dbReference type="RefSeq" id="WP_145294494.1">
    <property type="nucleotide sequence ID" value="NZ_CP036299.1"/>
</dbReference>
<reference evidence="1 2" key="1">
    <citation type="submission" date="2019-02" db="EMBL/GenBank/DDBJ databases">
        <title>Deep-cultivation of Planctomycetes and their phenomic and genomic characterization uncovers novel biology.</title>
        <authorList>
            <person name="Wiegand S."/>
            <person name="Jogler M."/>
            <person name="Boedeker C."/>
            <person name="Pinto D."/>
            <person name="Vollmers J."/>
            <person name="Rivas-Marin E."/>
            <person name="Kohn T."/>
            <person name="Peeters S.H."/>
            <person name="Heuer A."/>
            <person name="Rast P."/>
            <person name="Oberbeckmann S."/>
            <person name="Bunk B."/>
            <person name="Jeske O."/>
            <person name="Meyerdierks A."/>
            <person name="Storesund J.E."/>
            <person name="Kallscheuer N."/>
            <person name="Luecker S."/>
            <person name="Lage O.M."/>
            <person name="Pohl T."/>
            <person name="Merkel B.J."/>
            <person name="Hornburger P."/>
            <person name="Mueller R.-W."/>
            <person name="Bruemmer F."/>
            <person name="Labrenz M."/>
            <person name="Spormann A.M."/>
            <person name="Op den Camp H."/>
            <person name="Overmann J."/>
            <person name="Amann R."/>
            <person name="Jetten M.S.M."/>
            <person name="Mascher T."/>
            <person name="Medema M.H."/>
            <person name="Devos D.P."/>
            <person name="Kaster A.-K."/>
            <person name="Ovreas L."/>
            <person name="Rohde M."/>
            <person name="Galperin M.Y."/>
            <person name="Jogler C."/>
        </authorList>
    </citation>
    <scope>NUCLEOTIDE SEQUENCE [LARGE SCALE GENOMIC DNA]</scope>
    <source>
        <strain evidence="1 2">Spb1</strain>
    </source>
</reference>
<dbReference type="OrthoDB" id="212019at2"/>
<keyword evidence="2" id="KW-1185">Reference proteome</keyword>
<dbReference type="EMBL" id="CP036299">
    <property type="protein sequence ID" value="QDV28367.1"/>
    <property type="molecule type" value="Genomic_DNA"/>
</dbReference>
<dbReference type="AlphaFoldDB" id="A0A518GIE9"/>
<gene>
    <name evidence="1" type="ORF">Spb1_02300</name>
</gene>
<sequence>MRSSVSRNKIMVLLCLGLWCGMIMPGRAEDLPMLVDQFGEKHAVGAAGDGVTVLIYGDRKAMKNSKELGTELHLAFHPTAEGLPPAESAKAPVRPVAGARGPSPEVFVIPVALLGDKIPEPLRPVIIKQFKKGSPDFPVWLDFENILKTQYGAAEGATQVLLFDRESRLRWQGTCTREEADVNALLRKIEALRVEQLKSGT</sequence>
<name>A0A518GIE9_9PLAN</name>
<accession>A0A518GIE9</accession>
<evidence type="ECO:0000313" key="1">
    <source>
        <dbReference type="EMBL" id="QDV28367.1"/>
    </source>
</evidence>
<dbReference type="Proteomes" id="UP000315349">
    <property type="component" value="Chromosome"/>
</dbReference>